<organism evidence="1 2">
    <name type="scientific">Cupriavidus taiwanensis</name>
    <dbReference type="NCBI Taxonomy" id="164546"/>
    <lineage>
        <taxon>Bacteria</taxon>
        <taxon>Pseudomonadati</taxon>
        <taxon>Pseudomonadota</taxon>
        <taxon>Betaproteobacteria</taxon>
        <taxon>Burkholderiales</taxon>
        <taxon>Burkholderiaceae</taxon>
        <taxon>Cupriavidus</taxon>
    </lineage>
</organism>
<dbReference type="EMBL" id="LT984814">
    <property type="protein sequence ID" value="SPD67427.1"/>
    <property type="molecule type" value="Genomic_DNA"/>
</dbReference>
<reference evidence="1 2" key="1">
    <citation type="submission" date="2018-01" db="EMBL/GenBank/DDBJ databases">
        <authorList>
            <person name="Clerissi C."/>
        </authorList>
    </citation>
    <scope>NUCLEOTIDE SEQUENCE [LARGE SCALE GENOMIC DNA]</scope>
    <source>
        <strain evidence="1">Cupriavidus taiwanensis SWF 66322</strain>
        <plasmid evidence="2">cbm2636_mp</plasmid>
    </source>
</reference>
<accession>A0A9Q7UWU3</accession>
<proteinExistence type="predicted"/>
<name>A0A9Q7UWU3_9BURK</name>
<dbReference type="AlphaFoldDB" id="A0A9Q7UWU3"/>
<keyword evidence="1" id="KW-0614">Plasmid</keyword>
<protein>
    <submittedName>
        <fullName evidence="1">Uncharacterized protein</fullName>
    </submittedName>
</protein>
<evidence type="ECO:0000313" key="2">
    <source>
        <dbReference type="Proteomes" id="UP000254259"/>
    </source>
</evidence>
<geneLocation type="plasmid" evidence="2">
    <name>cbm2636_mp</name>
</geneLocation>
<dbReference type="Proteomes" id="UP000254259">
    <property type="component" value="Plasmid CBM2636_mp"/>
</dbReference>
<gene>
    <name evidence="1" type="ORF">CBM2636_MP20278</name>
</gene>
<sequence>MPGGAPAVTGATPCPTHYATRFADSPSPAAWALQPAEVVAGATAPVRATLAVQAVQVGEVAVVAVVAAPAATAR</sequence>
<evidence type="ECO:0000313" key="1">
    <source>
        <dbReference type="EMBL" id="SPD67427.1"/>
    </source>
</evidence>